<keyword evidence="1" id="KW-0004">4Fe-4S</keyword>
<comment type="subunit">
    <text evidence="1">Forms a heterodimer with UbiU.</text>
</comment>
<keyword evidence="3" id="KW-1185">Reference proteome</keyword>
<dbReference type="PANTHER" id="PTHR30217:SF11">
    <property type="entry name" value="UBIQUINONE BIOSYNTHESIS PROTEIN UBIV"/>
    <property type="match status" value="1"/>
</dbReference>
<keyword evidence="1" id="KW-0408">Iron</keyword>
<feature type="binding site" evidence="1">
    <location>
        <position position="186"/>
    </location>
    <ligand>
        <name>[4Fe-4S] cluster</name>
        <dbReference type="ChEBI" id="CHEBI:49883"/>
    </ligand>
</feature>
<name>A0ABT8EM19_9BURK</name>
<keyword evidence="1" id="KW-0411">Iron-sulfur</keyword>
<accession>A0ABT8EM19</accession>
<comment type="caution">
    <text evidence="2">The sequence shown here is derived from an EMBL/GenBank/DDBJ whole genome shotgun (WGS) entry which is preliminary data.</text>
</comment>
<protein>
    <recommendedName>
        <fullName evidence="1">Ubiquinone biosynthesis protein UbiV</fullName>
    </recommendedName>
</protein>
<feature type="binding site" evidence="1">
    <location>
        <position position="173"/>
    </location>
    <ligand>
        <name>[4Fe-4S] cluster</name>
        <dbReference type="ChEBI" id="CHEBI:49883"/>
    </ligand>
</feature>
<proteinExistence type="inferred from homology"/>
<evidence type="ECO:0000313" key="3">
    <source>
        <dbReference type="Proteomes" id="UP001168613"/>
    </source>
</evidence>
<comment type="function">
    <text evidence="1">Required for O(2)-independent ubiquinone (coenzyme Q) biosynthesis. Together with UbiU, is essential for the C6-hydroxylation reaction in the oxygen-independent ubiquinone biosynthesis pathway.</text>
</comment>
<dbReference type="NCBIfam" id="NF011991">
    <property type="entry name" value="PRK15447.1"/>
    <property type="match status" value="1"/>
</dbReference>
<sequence length="302" mass="33613">MKLSLGPLHYYWSRLAVLQFYEQACEWPVDIVYLGENVCSRRHAMRFNDWLEVAAMLSAAGKEVVLSTQTLLESNKDMKVLEQVCANPDYMVEANDMGAVHSLQGKRFVAGPYLNVYSPPSLQCMHELGACRWVMPLEMGAAQLQSLLAHAPAALATEIFAYGRMPLAFSARCFSARYRNLPKDNCQYVCQEYPDGLVLHTREGESFLTINGIQTQSAKVHSLMLELPELQALGVQVIRLSPQSQHMGQVVSLYHAVSMGQITAQQAYPQLVAFMPDKSCNGYWHARAGLAQINDTGGQIHG</sequence>
<feature type="binding site" evidence="1">
    <location>
        <position position="190"/>
    </location>
    <ligand>
        <name>[4Fe-4S] cluster</name>
        <dbReference type="ChEBI" id="CHEBI:49883"/>
    </ligand>
</feature>
<gene>
    <name evidence="1" type="primary">ubiV</name>
    <name evidence="2" type="ORF">LMS43_12640</name>
</gene>
<comment type="similarity">
    <text evidence="1">Belongs to the peptidase U32 family. UbiV subfamily.</text>
</comment>
<evidence type="ECO:0000256" key="1">
    <source>
        <dbReference type="HAMAP-Rule" id="MF_02233"/>
    </source>
</evidence>
<dbReference type="EMBL" id="JAJHNU010000004">
    <property type="protein sequence ID" value="MDN4122135.1"/>
    <property type="molecule type" value="Genomic_DNA"/>
</dbReference>
<dbReference type="Pfam" id="PF01136">
    <property type="entry name" value="Peptidase_U32"/>
    <property type="match status" value="1"/>
</dbReference>
<comment type="pathway">
    <text evidence="1">Cofactor biosynthesis; ubiquinone biosynthesis.</text>
</comment>
<reference evidence="2" key="1">
    <citation type="submission" date="2021-11" db="EMBL/GenBank/DDBJ databases">
        <title>Draft genome sequence of Alcaligenes endophyticus type strain CCUG 75668T.</title>
        <authorList>
            <person name="Salva-Serra F."/>
            <person name="Duran R.E."/>
            <person name="Seeger M."/>
            <person name="Moore E.R.B."/>
            <person name="Jaen-Luchoro D."/>
        </authorList>
    </citation>
    <scope>NUCLEOTIDE SEQUENCE</scope>
    <source>
        <strain evidence="2">CCUG 75668</strain>
    </source>
</reference>
<evidence type="ECO:0000313" key="2">
    <source>
        <dbReference type="EMBL" id="MDN4122135.1"/>
    </source>
</evidence>
<dbReference type="PANTHER" id="PTHR30217">
    <property type="entry name" value="PEPTIDASE U32 FAMILY"/>
    <property type="match status" value="1"/>
</dbReference>
<dbReference type="Proteomes" id="UP001168613">
    <property type="component" value="Unassembled WGS sequence"/>
</dbReference>
<keyword evidence="1" id="KW-0479">Metal-binding</keyword>
<dbReference type="InterPro" id="IPR043693">
    <property type="entry name" value="UbiV"/>
</dbReference>
<dbReference type="InterPro" id="IPR001539">
    <property type="entry name" value="Peptidase_U32"/>
</dbReference>
<dbReference type="RefSeq" id="WP_266123635.1">
    <property type="nucleotide sequence ID" value="NZ_JAJHNU010000004.1"/>
</dbReference>
<dbReference type="HAMAP" id="MF_02233">
    <property type="entry name" value="UbiV"/>
    <property type="match status" value="1"/>
</dbReference>
<organism evidence="2 3">
    <name type="scientific">Alcaligenes endophyticus</name>
    <dbReference type="NCBI Taxonomy" id="1929088"/>
    <lineage>
        <taxon>Bacteria</taxon>
        <taxon>Pseudomonadati</taxon>
        <taxon>Pseudomonadota</taxon>
        <taxon>Betaproteobacteria</taxon>
        <taxon>Burkholderiales</taxon>
        <taxon>Alcaligenaceae</taxon>
        <taxon>Alcaligenes</taxon>
    </lineage>
</organism>
<comment type="cofactor">
    <cofactor evidence="1">
        <name>[4Fe-4S] cluster</name>
        <dbReference type="ChEBI" id="CHEBI:49883"/>
    </cofactor>
</comment>
<keyword evidence="1" id="KW-0831">Ubiquinone biosynthesis</keyword>
<dbReference type="InterPro" id="IPR051454">
    <property type="entry name" value="RNA/ubiquinone_mod_enzymes"/>
</dbReference>
<feature type="binding site" evidence="1">
    <location>
        <position position="39"/>
    </location>
    <ligand>
        <name>[4Fe-4S] cluster</name>
        <dbReference type="ChEBI" id="CHEBI:49883"/>
    </ligand>
</feature>